<evidence type="ECO:0000256" key="6">
    <source>
        <dbReference type="ARBA" id="ARBA00023136"/>
    </source>
</evidence>
<evidence type="ECO:0000313" key="9">
    <source>
        <dbReference type="EMBL" id="GEN34916.1"/>
    </source>
</evidence>
<feature type="transmembrane region" description="Helical" evidence="7">
    <location>
        <begin position="96"/>
        <end position="114"/>
    </location>
</feature>
<feature type="transmembrane region" description="Helical" evidence="7">
    <location>
        <begin position="181"/>
        <end position="200"/>
    </location>
</feature>
<dbReference type="SUPFAM" id="SSF103481">
    <property type="entry name" value="Multidrug resistance efflux transporter EmrE"/>
    <property type="match status" value="2"/>
</dbReference>
<dbReference type="InterPro" id="IPR000620">
    <property type="entry name" value="EamA_dom"/>
</dbReference>
<proteinExistence type="inferred from homology"/>
<evidence type="ECO:0000256" key="1">
    <source>
        <dbReference type="ARBA" id="ARBA00004651"/>
    </source>
</evidence>
<dbReference type="EMBL" id="BJXX01000103">
    <property type="protein sequence ID" value="GEN34916.1"/>
    <property type="molecule type" value="Genomic_DNA"/>
</dbReference>
<evidence type="ECO:0000256" key="5">
    <source>
        <dbReference type="ARBA" id="ARBA00022989"/>
    </source>
</evidence>
<dbReference type="GO" id="GO:0005886">
    <property type="term" value="C:plasma membrane"/>
    <property type="evidence" value="ECO:0007669"/>
    <property type="project" value="UniProtKB-SubCell"/>
</dbReference>
<feature type="transmembrane region" description="Helical" evidence="7">
    <location>
        <begin position="246"/>
        <end position="265"/>
    </location>
</feature>
<feature type="transmembrane region" description="Helical" evidence="7">
    <location>
        <begin position="66"/>
        <end position="84"/>
    </location>
</feature>
<feature type="transmembrane region" description="Helical" evidence="7">
    <location>
        <begin position="271"/>
        <end position="291"/>
    </location>
</feature>
<dbReference type="PANTHER" id="PTHR32322:SF18">
    <property type="entry name" value="S-ADENOSYLMETHIONINE_S-ADENOSYLHOMOCYSTEINE TRANSPORTER"/>
    <property type="match status" value="1"/>
</dbReference>
<accession>A0A511V7H8</accession>
<comment type="caution">
    <text evidence="9">The sequence shown here is derived from an EMBL/GenBank/DDBJ whole genome shotgun (WGS) entry which is preliminary data.</text>
</comment>
<keyword evidence="5 7" id="KW-1133">Transmembrane helix</keyword>
<keyword evidence="10" id="KW-1185">Reference proteome</keyword>
<evidence type="ECO:0000313" key="10">
    <source>
        <dbReference type="Proteomes" id="UP000321157"/>
    </source>
</evidence>
<dbReference type="AlphaFoldDB" id="A0A511V7H8"/>
<evidence type="ECO:0000256" key="3">
    <source>
        <dbReference type="ARBA" id="ARBA00022475"/>
    </source>
</evidence>
<feature type="transmembrane region" description="Helical" evidence="7">
    <location>
        <begin position="34"/>
        <end position="54"/>
    </location>
</feature>
<keyword evidence="3" id="KW-1003">Cell membrane</keyword>
<reference evidence="9 10" key="1">
    <citation type="submission" date="2019-07" db="EMBL/GenBank/DDBJ databases">
        <title>Whole genome shotgun sequence of Aneurinibacillus danicus NBRC 102444.</title>
        <authorList>
            <person name="Hosoyama A."/>
            <person name="Uohara A."/>
            <person name="Ohji S."/>
            <person name="Ichikawa N."/>
        </authorList>
    </citation>
    <scope>NUCLEOTIDE SEQUENCE [LARGE SCALE GENOMIC DNA]</scope>
    <source>
        <strain evidence="9 10">NBRC 102444</strain>
    </source>
</reference>
<feature type="transmembrane region" description="Helical" evidence="7">
    <location>
        <begin position="7"/>
        <end position="28"/>
    </location>
</feature>
<dbReference type="Pfam" id="PF00892">
    <property type="entry name" value="EamA"/>
    <property type="match status" value="2"/>
</dbReference>
<feature type="transmembrane region" description="Helical" evidence="7">
    <location>
        <begin position="121"/>
        <end position="139"/>
    </location>
</feature>
<name>A0A511V7H8_9BACL</name>
<evidence type="ECO:0000256" key="7">
    <source>
        <dbReference type="SAM" id="Phobius"/>
    </source>
</evidence>
<evidence type="ECO:0000256" key="2">
    <source>
        <dbReference type="ARBA" id="ARBA00007362"/>
    </source>
</evidence>
<dbReference type="PANTHER" id="PTHR32322">
    <property type="entry name" value="INNER MEMBRANE TRANSPORTER"/>
    <property type="match status" value="1"/>
</dbReference>
<dbReference type="InterPro" id="IPR037185">
    <property type="entry name" value="EmrE-like"/>
</dbReference>
<feature type="transmembrane region" description="Helical" evidence="7">
    <location>
        <begin position="145"/>
        <end position="169"/>
    </location>
</feature>
<gene>
    <name evidence="9" type="ORF">ADA01nite_23760</name>
</gene>
<keyword evidence="4 7" id="KW-0812">Transmembrane</keyword>
<organism evidence="9 10">
    <name type="scientific">Aneurinibacillus danicus</name>
    <dbReference type="NCBI Taxonomy" id="267746"/>
    <lineage>
        <taxon>Bacteria</taxon>
        <taxon>Bacillati</taxon>
        <taxon>Bacillota</taxon>
        <taxon>Bacilli</taxon>
        <taxon>Bacillales</taxon>
        <taxon>Paenibacillaceae</taxon>
        <taxon>Aneurinibacillus group</taxon>
        <taxon>Aneurinibacillus</taxon>
    </lineage>
</organism>
<evidence type="ECO:0000256" key="4">
    <source>
        <dbReference type="ARBA" id="ARBA00022692"/>
    </source>
</evidence>
<keyword evidence="6 7" id="KW-0472">Membrane</keyword>
<dbReference type="InterPro" id="IPR050638">
    <property type="entry name" value="AA-Vitamin_Transporters"/>
</dbReference>
<feature type="domain" description="EamA" evidence="8">
    <location>
        <begin position="7"/>
        <end position="138"/>
    </location>
</feature>
<feature type="domain" description="EamA" evidence="8">
    <location>
        <begin position="150"/>
        <end position="286"/>
    </location>
</feature>
<comment type="subcellular location">
    <subcellularLocation>
        <location evidence="1">Cell membrane</location>
        <topology evidence="1">Multi-pass membrane protein</topology>
    </subcellularLocation>
</comment>
<feature type="transmembrane region" description="Helical" evidence="7">
    <location>
        <begin position="212"/>
        <end position="234"/>
    </location>
</feature>
<comment type="similarity">
    <text evidence="2">Belongs to the EamA transporter family.</text>
</comment>
<evidence type="ECO:0000259" key="8">
    <source>
        <dbReference type="Pfam" id="PF00892"/>
    </source>
</evidence>
<sequence length="326" mass="35539">MSKYRVYLILFCTMIVWGFNVTAVKVLVTNFMPVTMTAFRIFAAGVSVFIILFCFKKVRMLTKTEFRYIFFGGLLNVVAHHYFLSVGLTKTSASNGGLILGMGPLLTAILAALFLGNRFSVMRVIGILLGITGVSFIVLKGNSGINGISMGDVNVFVSVFAQAISFILIRKASSTLDPRLMTGYMLVIGSVFLFILGLFLEPGGIKSMAHGSIGMWVIFFASAIIATAIGHMIYNQAIGNVGAAESAIFLNLSPFFSLVGAAIFLGERIVMEQILGFIFILFGVLLGSGAFEEMRSNIKQKRAINLTKPSWPIGHKPCRENERKHG</sequence>
<dbReference type="Proteomes" id="UP000321157">
    <property type="component" value="Unassembled WGS sequence"/>
</dbReference>
<protein>
    <submittedName>
        <fullName evidence="9">Membrane protein</fullName>
    </submittedName>
</protein>
<dbReference type="RefSeq" id="WP_170230247.1">
    <property type="nucleotide sequence ID" value="NZ_BJXX01000103.1"/>
</dbReference>